<evidence type="ECO:0000313" key="3">
    <source>
        <dbReference type="Proteomes" id="UP000294933"/>
    </source>
</evidence>
<accession>A0A4Y7PTT7</accession>
<feature type="region of interest" description="Disordered" evidence="1">
    <location>
        <begin position="632"/>
        <end position="681"/>
    </location>
</feature>
<evidence type="ECO:0000256" key="1">
    <source>
        <dbReference type="SAM" id="MobiDB-lite"/>
    </source>
</evidence>
<feature type="compositionally biased region" description="Polar residues" evidence="1">
    <location>
        <begin position="633"/>
        <end position="648"/>
    </location>
</feature>
<feature type="region of interest" description="Disordered" evidence="1">
    <location>
        <begin position="480"/>
        <end position="499"/>
    </location>
</feature>
<feature type="region of interest" description="Disordered" evidence="1">
    <location>
        <begin position="104"/>
        <end position="146"/>
    </location>
</feature>
<gene>
    <name evidence="2" type="ORF">BD410DRAFT_842783</name>
</gene>
<reference evidence="2 3" key="1">
    <citation type="submission" date="2018-06" db="EMBL/GenBank/DDBJ databases">
        <title>A transcriptomic atlas of mushroom development highlights an independent origin of complex multicellularity.</title>
        <authorList>
            <consortium name="DOE Joint Genome Institute"/>
            <person name="Krizsan K."/>
            <person name="Almasi E."/>
            <person name="Merenyi Z."/>
            <person name="Sahu N."/>
            <person name="Viragh M."/>
            <person name="Koszo T."/>
            <person name="Mondo S."/>
            <person name="Kiss B."/>
            <person name="Balint B."/>
            <person name="Kues U."/>
            <person name="Barry K."/>
            <person name="Hegedus J.C."/>
            <person name="Henrissat B."/>
            <person name="Johnson J."/>
            <person name="Lipzen A."/>
            <person name="Ohm R."/>
            <person name="Nagy I."/>
            <person name="Pangilinan J."/>
            <person name="Yan J."/>
            <person name="Xiong Y."/>
            <person name="Grigoriev I.V."/>
            <person name="Hibbett D.S."/>
            <person name="Nagy L.G."/>
        </authorList>
    </citation>
    <scope>NUCLEOTIDE SEQUENCE [LARGE SCALE GENOMIC DNA]</scope>
    <source>
        <strain evidence="2 3">SZMC22713</strain>
    </source>
</reference>
<dbReference type="EMBL" id="ML170207">
    <property type="protein sequence ID" value="TDL18456.1"/>
    <property type="molecule type" value="Genomic_DNA"/>
</dbReference>
<dbReference type="VEuPathDB" id="FungiDB:BD410DRAFT_842783"/>
<dbReference type="Proteomes" id="UP000294933">
    <property type="component" value="Unassembled WGS sequence"/>
</dbReference>
<protein>
    <submittedName>
        <fullName evidence="2">Uncharacterized protein</fullName>
    </submittedName>
</protein>
<keyword evidence="3" id="KW-1185">Reference proteome</keyword>
<evidence type="ECO:0000313" key="2">
    <source>
        <dbReference type="EMBL" id="TDL18456.1"/>
    </source>
</evidence>
<dbReference type="AlphaFoldDB" id="A0A4Y7PTT7"/>
<feature type="compositionally biased region" description="Low complexity" evidence="1">
    <location>
        <begin position="116"/>
        <end position="131"/>
    </location>
</feature>
<proteinExistence type="predicted"/>
<sequence length="1070" mass="113473">MLPLAAFYFTFTSSVGQLGSPFSPGPLSIWSNWISLRISPPSPIPTLIPTVLVTTPEIVQASATPSTAATSSPSTLSIVVESGAQLALASEMLVELMEANFDKIGSSHQSPPPSSPSLLLSEPDLLLDASPTPTPSPTEPLRATRTQSKNVVERCQAFDTAEVKGCFVDDPRACPNTSLLDTLLDSLADPSTVFLVLVMAMVCAIGISVGSTHYSSESIGVEPIITHTPAIPTDCIAAVAIQTDDSPFSIACSSSVSDSSQAHPDDAAAEEAQSLNEEPEIEIEQPAGPPAILITPSNSSMGDLSMALVAALSDLRNCREFKDEHSLSPLYRSPQSTAPPSPVISEAPSFSIPDWRENQIFDPAFLRRYGLGPDGLRPSLSQCSSVEDVKGLLQYGDSHGVLPSSSTPLDAYTGRFGEGDLANFVFEFSVQFDVSEGEPEDRGASSSMGSGADSSGFEFVLVLPFKRCRREHEDGGAASLTLGGLAGGQDNTHDNSADDGELSMELASVLDEELDHLSTAGSESPSTSESEPLVIPNILIIVNSPPTTPPPSPSQEFDPTGFEGDIPMSSTPVKSRPSLDTFRDLCFESIRSQPKNLLASPCLDRHRAKVRSPSTSLSMSSLDLAHHLPPLTASENSDCSRLGSSSFVSGPGREGSVQSSLREAHPHRPMESASSDESTDHIPPTWSFDLEAYRHPPPVSTDDSFFIASCRSSVSSTSNAEPIPPVSESILDSAGMVAVEDHAAVAEDVCQEAESSLYMAESDENLLDQTFSAELAGCNDLGFEPLHDFEPAAPPLSSGALLDSTAELNTPPEATEPMAEVAEELSSFSLLLVKSPAPFALSPGPAKQHLGTNSEHRSTAEEEMIQNPVLCAMLLQEEVGPLTPTQDVTLTEAPEVQASDCEPRSDVFAKEAAPELMFDMSRLESLASAFSTPASKAYYRSFESLQKVLSPGAAATSPLRGYSSPVTRVVNLSRTTKVQESGWTPRSDVFVRECTPDLTFDTSSVASPGSASLTPTPMAHAQSFDFLQKASPTSRRGPTPSPLRECSNTSYRTPSHIPITKSGDIEALSH</sequence>
<feature type="region of interest" description="Disordered" evidence="1">
    <location>
        <begin position="541"/>
        <end position="576"/>
    </location>
</feature>
<feature type="region of interest" description="Disordered" evidence="1">
    <location>
        <begin position="1030"/>
        <end position="1070"/>
    </location>
</feature>
<organism evidence="2 3">
    <name type="scientific">Rickenella mellea</name>
    <dbReference type="NCBI Taxonomy" id="50990"/>
    <lineage>
        <taxon>Eukaryota</taxon>
        <taxon>Fungi</taxon>
        <taxon>Dikarya</taxon>
        <taxon>Basidiomycota</taxon>
        <taxon>Agaricomycotina</taxon>
        <taxon>Agaricomycetes</taxon>
        <taxon>Hymenochaetales</taxon>
        <taxon>Rickenellaceae</taxon>
        <taxon>Rickenella</taxon>
    </lineage>
</organism>
<feature type="region of interest" description="Disordered" evidence="1">
    <location>
        <begin position="252"/>
        <end position="296"/>
    </location>
</feature>
<name>A0A4Y7PTT7_9AGAM</name>